<feature type="transmembrane region" description="Helical" evidence="1">
    <location>
        <begin position="156"/>
        <end position="177"/>
    </location>
</feature>
<feature type="transmembrane region" description="Helical" evidence="1">
    <location>
        <begin position="133"/>
        <end position="150"/>
    </location>
</feature>
<keyword evidence="1" id="KW-1133">Transmembrane helix</keyword>
<sequence>MSMATGSVERSVDPSILPPKWVRLLRSALLLVVGLIVTFSATFHERFAFDLALVALALAALGVVHLTEAWHRRGRGGVGVAAALGIASLAAAALLATFNSELAFAVVIAAWALVAALLEFVGMVTLPRSRQDAALVGAAGILLAITVLLARADVVAVIGFFGAYAVLTGVFLGIAALDSRAAAEPQTLGQNAAANA</sequence>
<feature type="transmembrane region" description="Helical" evidence="1">
    <location>
        <begin position="102"/>
        <end position="121"/>
    </location>
</feature>
<evidence type="ECO:0000313" key="3">
    <source>
        <dbReference type="Proteomes" id="UP000319094"/>
    </source>
</evidence>
<name>A0A542Y7T8_9MICO</name>
<keyword evidence="1" id="KW-0472">Membrane</keyword>
<organism evidence="2 3">
    <name type="scientific">Leucobacter komagatae</name>
    <dbReference type="NCBI Taxonomy" id="55969"/>
    <lineage>
        <taxon>Bacteria</taxon>
        <taxon>Bacillati</taxon>
        <taxon>Actinomycetota</taxon>
        <taxon>Actinomycetes</taxon>
        <taxon>Micrococcales</taxon>
        <taxon>Microbacteriaceae</taxon>
        <taxon>Leucobacter</taxon>
    </lineage>
</organism>
<evidence type="ECO:0000256" key="1">
    <source>
        <dbReference type="SAM" id="Phobius"/>
    </source>
</evidence>
<comment type="caution">
    <text evidence="2">The sequence shown here is derived from an EMBL/GenBank/DDBJ whole genome shotgun (WGS) entry which is preliminary data.</text>
</comment>
<feature type="transmembrane region" description="Helical" evidence="1">
    <location>
        <begin position="47"/>
        <end position="66"/>
    </location>
</feature>
<feature type="transmembrane region" description="Helical" evidence="1">
    <location>
        <begin position="21"/>
        <end position="41"/>
    </location>
</feature>
<keyword evidence="3" id="KW-1185">Reference proteome</keyword>
<reference evidence="2 3" key="1">
    <citation type="submission" date="2019-06" db="EMBL/GenBank/DDBJ databases">
        <title>Sequencing the genomes of 1000 actinobacteria strains.</title>
        <authorList>
            <person name="Klenk H.-P."/>
        </authorList>
    </citation>
    <scope>NUCLEOTIDE SEQUENCE [LARGE SCALE GENOMIC DNA]</scope>
    <source>
        <strain evidence="2 3">DSM 8803</strain>
    </source>
</reference>
<gene>
    <name evidence="2" type="ORF">FB468_2219</name>
</gene>
<dbReference type="Proteomes" id="UP000319094">
    <property type="component" value="Unassembled WGS sequence"/>
</dbReference>
<dbReference type="OrthoDB" id="4990983at2"/>
<accession>A0A542Y7T8</accession>
<feature type="transmembrane region" description="Helical" evidence="1">
    <location>
        <begin position="78"/>
        <end position="96"/>
    </location>
</feature>
<dbReference type="AlphaFoldDB" id="A0A542Y7T8"/>
<keyword evidence="1" id="KW-0812">Transmembrane</keyword>
<proteinExistence type="predicted"/>
<dbReference type="RefSeq" id="WP_141887389.1">
    <property type="nucleotide sequence ID" value="NZ_BAAAUY010000011.1"/>
</dbReference>
<evidence type="ECO:0000313" key="2">
    <source>
        <dbReference type="EMBL" id="TQL44172.1"/>
    </source>
</evidence>
<evidence type="ECO:0008006" key="4">
    <source>
        <dbReference type="Google" id="ProtNLM"/>
    </source>
</evidence>
<dbReference type="EMBL" id="VFON01000001">
    <property type="protein sequence ID" value="TQL44172.1"/>
    <property type="molecule type" value="Genomic_DNA"/>
</dbReference>
<protein>
    <recommendedName>
        <fullName evidence="4">DUF308 domain-containing protein</fullName>
    </recommendedName>
</protein>